<dbReference type="GO" id="GO:0006103">
    <property type="term" value="P:2-oxoglutarate metabolic process"/>
    <property type="evidence" value="ECO:0007669"/>
    <property type="project" value="TreeGrafter"/>
</dbReference>
<gene>
    <name evidence="11" type="ORF">ATZ36_05870</name>
</gene>
<dbReference type="AlphaFoldDB" id="A0A1E5IJ68"/>
<comment type="caution">
    <text evidence="11">The sequence shown here is derived from an EMBL/GenBank/DDBJ whole genome shotgun (WGS) entry which is preliminary data.</text>
</comment>
<evidence type="ECO:0000256" key="4">
    <source>
        <dbReference type="ARBA" id="ARBA00022827"/>
    </source>
</evidence>
<proteinExistence type="inferred from homology"/>
<keyword evidence="8" id="KW-0676">Redox-active center</keyword>
<comment type="cofactor">
    <cofactor evidence="1">
        <name>FAD</name>
        <dbReference type="ChEBI" id="CHEBI:57692"/>
    </cofactor>
</comment>
<feature type="domain" description="FAD/NAD(P)-binding" evidence="10">
    <location>
        <begin position="4"/>
        <end position="107"/>
    </location>
</feature>
<dbReference type="PRINTS" id="PR00411">
    <property type="entry name" value="PNDRDTASEI"/>
</dbReference>
<dbReference type="PANTHER" id="PTHR22912">
    <property type="entry name" value="DISULFIDE OXIDOREDUCTASE"/>
    <property type="match status" value="1"/>
</dbReference>
<sequence>MNKYDIAVIGSGPGGFTAAVRAVQLGAKVAVIEKSFTGGTCLNCGCIPTKFLWQALKTKQKIQKSYEYGFKAVLEPVIFANIIAKKDRNIANIRKGMEMILSSHKLDV</sequence>
<evidence type="ECO:0000313" key="12">
    <source>
        <dbReference type="Proteomes" id="UP000095237"/>
    </source>
</evidence>
<dbReference type="InterPro" id="IPR012999">
    <property type="entry name" value="Pyr_OxRdtase_I_AS"/>
</dbReference>
<dbReference type="InterPro" id="IPR036188">
    <property type="entry name" value="FAD/NAD-bd_sf"/>
</dbReference>
<dbReference type="EMBL" id="LNVX01000447">
    <property type="protein sequence ID" value="OEG70173.1"/>
    <property type="molecule type" value="Genomic_DNA"/>
</dbReference>
<organism evidence="11 12">
    <name type="scientific">Endomicrobium trichonymphae</name>
    <dbReference type="NCBI Taxonomy" id="1408204"/>
    <lineage>
        <taxon>Bacteria</taxon>
        <taxon>Pseudomonadati</taxon>
        <taxon>Elusimicrobiota</taxon>
        <taxon>Endomicrobiia</taxon>
        <taxon>Endomicrobiales</taxon>
        <taxon>Endomicrobiaceae</taxon>
        <taxon>Candidatus Endomicrobiellum</taxon>
    </lineage>
</organism>
<name>A0A1E5IJ68_ENDTX</name>
<dbReference type="GO" id="GO:0004148">
    <property type="term" value="F:dihydrolipoyl dehydrogenase (NADH) activity"/>
    <property type="evidence" value="ECO:0007669"/>
    <property type="project" value="TreeGrafter"/>
</dbReference>
<evidence type="ECO:0000256" key="3">
    <source>
        <dbReference type="ARBA" id="ARBA00022630"/>
    </source>
</evidence>
<dbReference type="InterPro" id="IPR023753">
    <property type="entry name" value="FAD/NAD-binding_dom"/>
</dbReference>
<evidence type="ECO:0000256" key="8">
    <source>
        <dbReference type="ARBA" id="ARBA00023284"/>
    </source>
</evidence>
<evidence type="ECO:0000256" key="9">
    <source>
        <dbReference type="ARBA" id="ARBA00031281"/>
    </source>
</evidence>
<dbReference type="Proteomes" id="UP000095237">
    <property type="component" value="Unassembled WGS sequence"/>
</dbReference>
<keyword evidence="6" id="KW-0520">NAD</keyword>
<keyword evidence="7" id="KW-1015">Disulfide bond</keyword>
<keyword evidence="12" id="KW-1185">Reference proteome</keyword>
<protein>
    <recommendedName>
        <fullName evidence="9">Dihydrolipoamide dehydrogenase</fullName>
    </recommendedName>
</protein>
<dbReference type="Gene3D" id="3.50.50.60">
    <property type="entry name" value="FAD/NAD(P)-binding domain"/>
    <property type="match status" value="1"/>
</dbReference>
<dbReference type="GO" id="GO:0050660">
    <property type="term" value="F:flavin adenine dinucleotide binding"/>
    <property type="evidence" value="ECO:0007669"/>
    <property type="project" value="TreeGrafter"/>
</dbReference>
<dbReference type="Pfam" id="PF07992">
    <property type="entry name" value="Pyr_redox_2"/>
    <property type="match status" value="1"/>
</dbReference>
<keyword evidence="5" id="KW-0560">Oxidoreductase</keyword>
<dbReference type="SUPFAM" id="SSF51905">
    <property type="entry name" value="FAD/NAD(P)-binding domain"/>
    <property type="match status" value="1"/>
</dbReference>
<reference evidence="11 12" key="1">
    <citation type="submission" date="2015-11" db="EMBL/GenBank/DDBJ databases">
        <title>Evidence for parallel genomic evolution in an endosymbiosis of termite gut flagellates.</title>
        <authorList>
            <person name="Zheng H."/>
        </authorList>
    </citation>
    <scope>NUCLEOTIDE SEQUENCE [LARGE SCALE GENOMIC DNA]</scope>
    <source>
        <strain evidence="11 12">CET450</strain>
    </source>
</reference>
<comment type="similarity">
    <text evidence="2">Belongs to the class-I pyridine nucleotide-disulfide oxidoreductase family.</text>
</comment>
<evidence type="ECO:0000259" key="10">
    <source>
        <dbReference type="Pfam" id="PF07992"/>
    </source>
</evidence>
<dbReference type="PANTHER" id="PTHR22912:SF217">
    <property type="entry name" value="DIHYDROLIPOYL DEHYDROGENASE"/>
    <property type="match status" value="1"/>
</dbReference>
<keyword evidence="3" id="KW-0285">Flavoprotein</keyword>
<keyword evidence="4" id="KW-0274">FAD</keyword>
<evidence type="ECO:0000256" key="2">
    <source>
        <dbReference type="ARBA" id="ARBA00007532"/>
    </source>
</evidence>
<dbReference type="PROSITE" id="PS00076">
    <property type="entry name" value="PYRIDINE_REDOX_1"/>
    <property type="match status" value="1"/>
</dbReference>
<evidence type="ECO:0000256" key="5">
    <source>
        <dbReference type="ARBA" id="ARBA00023002"/>
    </source>
</evidence>
<evidence type="ECO:0000256" key="6">
    <source>
        <dbReference type="ARBA" id="ARBA00023027"/>
    </source>
</evidence>
<evidence type="ECO:0000313" key="11">
    <source>
        <dbReference type="EMBL" id="OEG70173.1"/>
    </source>
</evidence>
<evidence type="ECO:0000256" key="7">
    <source>
        <dbReference type="ARBA" id="ARBA00023157"/>
    </source>
</evidence>
<dbReference type="InterPro" id="IPR050151">
    <property type="entry name" value="Class-I_Pyr_Nuc-Dis_Oxidored"/>
</dbReference>
<evidence type="ECO:0000256" key="1">
    <source>
        <dbReference type="ARBA" id="ARBA00001974"/>
    </source>
</evidence>
<accession>A0A1E5IJ68</accession>